<evidence type="ECO:0000259" key="1">
    <source>
        <dbReference type="SMART" id="SM00748"/>
    </source>
</evidence>
<dbReference type="STRING" id="1817895.AUJ95_08015"/>
<dbReference type="Pfam" id="PF05168">
    <property type="entry name" value="HEPN"/>
    <property type="match status" value="1"/>
</dbReference>
<dbReference type="Proteomes" id="UP000183085">
    <property type="component" value="Unassembled WGS sequence"/>
</dbReference>
<dbReference type="InterPro" id="IPR007842">
    <property type="entry name" value="HEPN_dom"/>
</dbReference>
<dbReference type="AlphaFoldDB" id="A0A1J5E0T6"/>
<dbReference type="SMART" id="SM00748">
    <property type="entry name" value="HEPN"/>
    <property type="match status" value="1"/>
</dbReference>
<dbReference type="EMBL" id="MNYI01000205">
    <property type="protein sequence ID" value="OIP37559.1"/>
    <property type="molecule type" value="Genomic_DNA"/>
</dbReference>
<organism evidence="2 3">
    <name type="scientific">Candidatus Desantisbacteria bacterium CG2_30_40_21</name>
    <dbReference type="NCBI Taxonomy" id="1817895"/>
    <lineage>
        <taxon>Bacteria</taxon>
        <taxon>Candidatus Desantisiibacteriota</taxon>
    </lineage>
</organism>
<comment type="caution">
    <text evidence="2">The sequence shown here is derived from an EMBL/GenBank/DDBJ whole genome shotgun (WGS) entry which is preliminary data.</text>
</comment>
<evidence type="ECO:0000313" key="3">
    <source>
        <dbReference type="Proteomes" id="UP000183085"/>
    </source>
</evidence>
<feature type="domain" description="HEPN" evidence="1">
    <location>
        <begin position="12"/>
        <end position="118"/>
    </location>
</feature>
<name>A0A1J5E0T6_9BACT</name>
<evidence type="ECO:0000313" key="2">
    <source>
        <dbReference type="EMBL" id="OIP37559.1"/>
    </source>
</evidence>
<gene>
    <name evidence="2" type="ORF">AUJ95_08015</name>
</gene>
<protein>
    <recommendedName>
        <fullName evidence="1">HEPN domain-containing protein</fullName>
    </recommendedName>
</protein>
<dbReference type="Gene3D" id="1.20.120.330">
    <property type="entry name" value="Nucleotidyltransferases domain 2"/>
    <property type="match status" value="1"/>
</dbReference>
<reference evidence="2 3" key="1">
    <citation type="journal article" date="2016" name="Environ. Microbiol.">
        <title>Genomic resolution of a cold subsurface aquifer community provides metabolic insights for novel microbes adapted to high CO concentrations.</title>
        <authorList>
            <person name="Probst A.J."/>
            <person name="Castelle C.J."/>
            <person name="Singh A."/>
            <person name="Brown C.T."/>
            <person name="Anantharaman K."/>
            <person name="Sharon I."/>
            <person name="Hug L.A."/>
            <person name="Burstein D."/>
            <person name="Emerson J.B."/>
            <person name="Thomas B.C."/>
            <person name="Banfield J.F."/>
        </authorList>
    </citation>
    <scope>NUCLEOTIDE SEQUENCE [LARGE SCALE GENOMIC DNA]</scope>
    <source>
        <strain evidence="2">CG2_30_40_21</strain>
    </source>
</reference>
<proteinExistence type="predicted"/>
<dbReference type="SUPFAM" id="SSF81593">
    <property type="entry name" value="Nucleotidyltransferase substrate binding subunit/domain"/>
    <property type="match status" value="1"/>
</dbReference>
<sequence length="126" mass="14730">MVNIDKHISYWRNMAEEDWEVANQLIASDKIRHGLFFLHLSLEKILKAHVCHNTKDIAPRVHNLISLSELSGISFEQRQTEFLSEINPFNIEGCYPEVWGVVPSREEADKLIQKVKGIYEWLKNQL</sequence>
<accession>A0A1J5E0T6</accession>